<dbReference type="Proteomes" id="UP001460270">
    <property type="component" value="Unassembled WGS sequence"/>
</dbReference>
<evidence type="ECO:0000313" key="2">
    <source>
        <dbReference type="EMBL" id="KAK7893175.1"/>
    </source>
</evidence>
<feature type="region of interest" description="Disordered" evidence="1">
    <location>
        <begin position="93"/>
        <end position="115"/>
    </location>
</feature>
<dbReference type="AlphaFoldDB" id="A0AAW0N6M8"/>
<organism evidence="2 3">
    <name type="scientific">Mugilogobius chulae</name>
    <name type="common">yellowstripe goby</name>
    <dbReference type="NCBI Taxonomy" id="88201"/>
    <lineage>
        <taxon>Eukaryota</taxon>
        <taxon>Metazoa</taxon>
        <taxon>Chordata</taxon>
        <taxon>Craniata</taxon>
        <taxon>Vertebrata</taxon>
        <taxon>Euteleostomi</taxon>
        <taxon>Actinopterygii</taxon>
        <taxon>Neopterygii</taxon>
        <taxon>Teleostei</taxon>
        <taxon>Neoteleostei</taxon>
        <taxon>Acanthomorphata</taxon>
        <taxon>Gobiaria</taxon>
        <taxon>Gobiiformes</taxon>
        <taxon>Gobioidei</taxon>
        <taxon>Gobiidae</taxon>
        <taxon>Gobionellinae</taxon>
        <taxon>Mugilogobius</taxon>
    </lineage>
</organism>
<sequence length="134" mass="15302">MQPLPSLSSNLCNFYGEKRPHDSSPSAYVAKKLHFSTVTQLNLHSISLERTCNPIYERAMQTFVLSWFWRLSTADALHPISPSNSNNSRLCLRSGHTGVAEENRPKPSTKRKHGKRRYVNDDMLMLCQQFLPLA</sequence>
<comment type="caution">
    <text evidence="2">The sequence shown here is derived from an EMBL/GenBank/DDBJ whole genome shotgun (WGS) entry which is preliminary data.</text>
</comment>
<proteinExistence type="predicted"/>
<keyword evidence="3" id="KW-1185">Reference proteome</keyword>
<evidence type="ECO:0000313" key="3">
    <source>
        <dbReference type="Proteomes" id="UP001460270"/>
    </source>
</evidence>
<reference evidence="3" key="1">
    <citation type="submission" date="2024-04" db="EMBL/GenBank/DDBJ databases">
        <title>Salinicola lusitanus LLJ914,a marine bacterium isolated from the Okinawa Trough.</title>
        <authorList>
            <person name="Li J."/>
        </authorList>
    </citation>
    <scope>NUCLEOTIDE SEQUENCE [LARGE SCALE GENOMIC DNA]</scope>
</reference>
<evidence type="ECO:0000256" key="1">
    <source>
        <dbReference type="SAM" id="MobiDB-lite"/>
    </source>
</evidence>
<gene>
    <name evidence="2" type="ORF">WMY93_022327</name>
</gene>
<dbReference type="EMBL" id="JBBPFD010000016">
    <property type="protein sequence ID" value="KAK7893175.1"/>
    <property type="molecule type" value="Genomic_DNA"/>
</dbReference>
<name>A0AAW0N6M8_9GOBI</name>
<accession>A0AAW0N6M8</accession>
<protein>
    <submittedName>
        <fullName evidence="2">Uncharacterized protein</fullName>
    </submittedName>
</protein>